<dbReference type="InterPro" id="IPR019546">
    <property type="entry name" value="TAT_signal_bac_arc"/>
</dbReference>
<evidence type="ECO:0000256" key="4">
    <source>
        <dbReference type="ARBA" id="ARBA00022729"/>
    </source>
</evidence>
<protein>
    <submittedName>
        <fullName evidence="6">Extracellular solute-binding protein</fullName>
    </submittedName>
</protein>
<evidence type="ECO:0000256" key="2">
    <source>
        <dbReference type="ARBA" id="ARBA00008520"/>
    </source>
</evidence>
<dbReference type="NCBIfam" id="TIGR01409">
    <property type="entry name" value="TAT_signal_seq"/>
    <property type="match status" value="1"/>
</dbReference>
<keyword evidence="7" id="KW-1185">Reference proteome</keyword>
<sequence>MQKDTIALSRRNLLKGVSAAAVCSGVLGAVSAPRAQAQDVTSVRVLSVEDPFFFSMKAMLPDFEKETGIKVELESLSYDALQARLVSAFVANTSDADVIAVDQMWLGQYLDNGWIISLNDHIAKDADIDLADFIPEVLYSSNMWRGQIATLPVAAYAQGVMYRKDMFEALGIAAPPTDTSDAWTWTAYIDTLKKLEGKSFKDMPVFPTVVCGSQPSPIVHMFTQISASHGASWFKSFPAKPWDFEPTLSGPAWETSIEVYRELYRLSPPEAINYVWFDAGTRFAKGDIGMFYWWTPYFYLIKNSGYMTGSKSSVMDVYATAALPKAEGVAQTISVGGWSLGVPASSVKQAAGYAFIKWATSKATQKKMALWPDLNYQFSDFGRASLYEDKDLKAIYPYLDVQYRMMKQGNGKITRPPVPGYTALESVFGLTLNQLLTGTEAPAPALERTNSLFASILKGNFMIPYQKESFDDTLDGAKALIGKLAKS</sequence>
<evidence type="ECO:0000256" key="3">
    <source>
        <dbReference type="ARBA" id="ARBA00022448"/>
    </source>
</evidence>
<evidence type="ECO:0000256" key="1">
    <source>
        <dbReference type="ARBA" id="ARBA00004418"/>
    </source>
</evidence>
<proteinExistence type="inferred from homology"/>
<keyword evidence="4" id="KW-0732">Signal</keyword>
<dbReference type="Pfam" id="PF01547">
    <property type="entry name" value="SBP_bac_1"/>
    <property type="match status" value="1"/>
</dbReference>
<reference evidence="6" key="1">
    <citation type="submission" date="2021-12" db="EMBL/GenBank/DDBJ databases">
        <authorList>
            <person name="Li Y."/>
        </authorList>
    </citation>
    <scope>NUCLEOTIDE SEQUENCE</scope>
    <source>
        <strain evidence="6">DKSPLA3</strain>
    </source>
</reference>
<gene>
    <name evidence="6" type="ORF">LRX75_10950</name>
</gene>
<evidence type="ECO:0000313" key="6">
    <source>
        <dbReference type="EMBL" id="MCD7109564.1"/>
    </source>
</evidence>
<name>A0A9X1NTR9_9HYPH</name>
<dbReference type="PANTHER" id="PTHR43649:SF34">
    <property type="entry name" value="ABC TRANSPORTER PERIPLASMIC-BINDING PROTEIN YCJN-RELATED"/>
    <property type="match status" value="1"/>
</dbReference>
<organism evidence="6 7">
    <name type="scientific">Rhizobium quercicola</name>
    <dbReference type="NCBI Taxonomy" id="2901226"/>
    <lineage>
        <taxon>Bacteria</taxon>
        <taxon>Pseudomonadati</taxon>
        <taxon>Pseudomonadota</taxon>
        <taxon>Alphaproteobacteria</taxon>
        <taxon>Hyphomicrobiales</taxon>
        <taxon>Rhizobiaceae</taxon>
        <taxon>Rhizobium/Agrobacterium group</taxon>
        <taxon>Rhizobium</taxon>
    </lineage>
</organism>
<comment type="similarity">
    <text evidence="2">Belongs to the bacterial solute-binding protein 1 family.</text>
</comment>
<dbReference type="InterPro" id="IPR006059">
    <property type="entry name" value="SBP"/>
</dbReference>
<comment type="subcellular location">
    <subcellularLocation>
        <location evidence="1">Periplasm</location>
    </subcellularLocation>
</comment>
<dbReference type="SUPFAM" id="SSF53850">
    <property type="entry name" value="Periplasmic binding protein-like II"/>
    <property type="match status" value="1"/>
</dbReference>
<dbReference type="GO" id="GO:0042597">
    <property type="term" value="C:periplasmic space"/>
    <property type="evidence" value="ECO:0007669"/>
    <property type="project" value="UniProtKB-SubCell"/>
</dbReference>
<evidence type="ECO:0000313" key="7">
    <source>
        <dbReference type="Proteomes" id="UP001139089"/>
    </source>
</evidence>
<dbReference type="PANTHER" id="PTHR43649">
    <property type="entry name" value="ARABINOSE-BINDING PROTEIN-RELATED"/>
    <property type="match status" value="1"/>
</dbReference>
<keyword evidence="5" id="KW-0574">Periplasm</keyword>
<dbReference type="AlphaFoldDB" id="A0A9X1NTR9"/>
<dbReference type="Proteomes" id="UP001139089">
    <property type="component" value="Unassembled WGS sequence"/>
</dbReference>
<accession>A0A9X1NTR9</accession>
<dbReference type="InterPro" id="IPR050490">
    <property type="entry name" value="Bact_solute-bd_prot1"/>
</dbReference>
<keyword evidence="3" id="KW-0813">Transport</keyword>
<comment type="caution">
    <text evidence="6">The sequence shown here is derived from an EMBL/GenBank/DDBJ whole genome shotgun (WGS) entry which is preliminary data.</text>
</comment>
<evidence type="ECO:0000256" key="5">
    <source>
        <dbReference type="ARBA" id="ARBA00022764"/>
    </source>
</evidence>
<dbReference type="InterPro" id="IPR006311">
    <property type="entry name" value="TAT_signal"/>
</dbReference>
<dbReference type="Gene3D" id="3.40.190.10">
    <property type="entry name" value="Periplasmic binding protein-like II"/>
    <property type="match status" value="2"/>
</dbReference>
<dbReference type="PROSITE" id="PS51318">
    <property type="entry name" value="TAT"/>
    <property type="match status" value="1"/>
</dbReference>
<dbReference type="EMBL" id="JAJOZR010000006">
    <property type="protein sequence ID" value="MCD7109564.1"/>
    <property type="molecule type" value="Genomic_DNA"/>
</dbReference>
<dbReference type="RefSeq" id="WP_231814289.1">
    <property type="nucleotide sequence ID" value="NZ_JAJOZR010000006.1"/>
</dbReference>